<comment type="caution">
    <text evidence="1">The sequence shown here is derived from an EMBL/GenBank/DDBJ whole genome shotgun (WGS) entry which is preliminary data.</text>
</comment>
<dbReference type="Proteomes" id="UP001150062">
    <property type="component" value="Unassembled WGS sequence"/>
</dbReference>
<proteinExistence type="predicted"/>
<dbReference type="EMBL" id="JAOAOG010000166">
    <property type="protein sequence ID" value="KAJ6244074.1"/>
    <property type="molecule type" value="Genomic_DNA"/>
</dbReference>
<evidence type="ECO:0000313" key="1">
    <source>
        <dbReference type="EMBL" id="KAJ6244074.1"/>
    </source>
</evidence>
<keyword evidence="2" id="KW-1185">Reference proteome</keyword>
<evidence type="ECO:0000313" key="2">
    <source>
        <dbReference type="Proteomes" id="UP001150062"/>
    </source>
</evidence>
<sequence length="239" mass="27602">MNNSMLLEITFALLSLKRVNLKGKFCFKNCLNSDNSPKPNCQQTPKLVRSLTTIESKSNQQERNPKFQIQEQQTNNGNNQLFSNIALPEALENKCFGGPRQKKVKTTNTATKIPSEPNREPEIILDDKTKKLAEFLQKKPKPSWFHRLQMFYDYNPSLIVGWGKDIGSRTQLKRAAKSIIINKELFYLASVLSENTKNPLTIDRIYKSSQRGVEVFLKKQGYHRIQKYSRSTLSFEKIK</sequence>
<reference evidence="1" key="1">
    <citation type="submission" date="2022-08" db="EMBL/GenBank/DDBJ databases">
        <title>Novel sulfate-reducing endosymbionts in the free-living metamonad Anaeramoeba.</title>
        <authorList>
            <person name="Jerlstrom-Hultqvist J."/>
            <person name="Cepicka I."/>
            <person name="Gallot-Lavallee L."/>
            <person name="Salas-Leiva D."/>
            <person name="Curtis B.A."/>
            <person name="Zahonova K."/>
            <person name="Pipaliya S."/>
            <person name="Dacks J."/>
            <person name="Roger A.J."/>
        </authorList>
    </citation>
    <scope>NUCLEOTIDE SEQUENCE</scope>
    <source>
        <strain evidence="1">Schooner1</strain>
    </source>
</reference>
<protein>
    <submittedName>
        <fullName evidence="1">Uncharacterized protein</fullName>
    </submittedName>
</protein>
<accession>A0ABQ8YHI8</accession>
<organism evidence="1 2">
    <name type="scientific">Anaeramoeba flamelloides</name>
    <dbReference type="NCBI Taxonomy" id="1746091"/>
    <lineage>
        <taxon>Eukaryota</taxon>
        <taxon>Metamonada</taxon>
        <taxon>Anaeramoebidae</taxon>
        <taxon>Anaeramoeba</taxon>
    </lineage>
</organism>
<gene>
    <name evidence="1" type="ORF">M0813_21338</name>
</gene>
<name>A0ABQ8YHI8_9EUKA</name>